<dbReference type="SUPFAM" id="SSF52540">
    <property type="entry name" value="P-loop containing nucleoside triphosphate hydrolases"/>
    <property type="match status" value="1"/>
</dbReference>
<dbReference type="OrthoDB" id="9802264at2"/>
<keyword evidence="2" id="KW-0813">Transport</keyword>
<dbReference type="Proteomes" id="UP000059419">
    <property type="component" value="Plasmid pEM01"/>
</dbReference>
<feature type="domain" description="ABC transporter" evidence="5">
    <location>
        <begin position="6"/>
        <end position="240"/>
    </location>
</feature>
<sequence length="361" mass="39556">MPASAIHIHQLTKSYNGIRVLNAISLEIAQGEIVAVLGPSGCGKTTLLRVLAGFERLETGTVMLGDRLYSSPQFHLPPEKRDLGIVFQSYALWPHMTVAGNVEYSLKVSGVSAVERQQRVDEALAMVGLSAFARRSPADLSGGQRQRVALARCLVARPQVVLLDEPLANLDVHLRAAMEEEFIRFHQHTGATLVYITHDQQEAMAIADRIVVMDQGEIMQFATPQQLYREPANEMVATFIDDGRLMPISDIEPLGDGYASVQLAGQRYRLRCHAHQSAQPAGIACLHADDLRPAKQDDIAFGTTIKRIIYRGSYSQIDVEPNRVPGARLSLHLPNAGGLRPGDTLPLTLNNGWIIPSFTSA</sequence>
<dbReference type="PANTHER" id="PTHR42781">
    <property type="entry name" value="SPERMIDINE/PUTRESCINE IMPORT ATP-BINDING PROTEIN POTA"/>
    <property type="match status" value="1"/>
</dbReference>
<dbReference type="GO" id="GO:0016887">
    <property type="term" value="F:ATP hydrolysis activity"/>
    <property type="evidence" value="ECO:0007669"/>
    <property type="project" value="InterPro"/>
</dbReference>
<dbReference type="Pfam" id="PF00005">
    <property type="entry name" value="ABC_tran"/>
    <property type="match status" value="1"/>
</dbReference>
<reference evidence="7" key="1">
    <citation type="submission" date="2015-11" db="EMBL/GenBank/DDBJ databases">
        <authorList>
            <person name="Blom J."/>
        </authorList>
    </citation>
    <scope>NUCLEOTIDE SEQUENCE [LARGE SCALE GENOMIC DNA]</scope>
    <source>
        <plasmid evidence="7">pEM01</plasmid>
    </source>
</reference>
<dbReference type="PROSITE" id="PS50893">
    <property type="entry name" value="ABC_TRANSPORTER_2"/>
    <property type="match status" value="1"/>
</dbReference>
<dbReference type="KEGG" id="ege:EM595_p0125"/>
<dbReference type="PROSITE" id="PS00211">
    <property type="entry name" value="ABC_TRANSPORTER_1"/>
    <property type="match status" value="1"/>
</dbReference>
<geneLocation type="plasmid" evidence="7">
    <name>pEM01</name>
</geneLocation>
<organism evidence="6 7">
    <name type="scientific">Duffyella gerundensis</name>
    <dbReference type="NCBI Taxonomy" id="1619313"/>
    <lineage>
        <taxon>Bacteria</taxon>
        <taxon>Pseudomonadati</taxon>
        <taxon>Pseudomonadota</taxon>
        <taxon>Gammaproteobacteria</taxon>
        <taxon>Enterobacterales</taxon>
        <taxon>Erwiniaceae</taxon>
        <taxon>Duffyella</taxon>
    </lineage>
</organism>
<evidence type="ECO:0000313" key="6">
    <source>
        <dbReference type="EMBL" id="CUU25825.1"/>
    </source>
</evidence>
<dbReference type="FunFam" id="3.40.50.300:FF:000425">
    <property type="entry name" value="Probable ABC transporter, ATP-binding subunit"/>
    <property type="match status" value="1"/>
</dbReference>
<evidence type="ECO:0000313" key="7">
    <source>
        <dbReference type="Proteomes" id="UP000059419"/>
    </source>
</evidence>
<accession>A0A0U5GSE7</accession>
<dbReference type="PATRIC" id="fig|1619313.3.peg.3727"/>
<dbReference type="EMBL" id="LN907828">
    <property type="protein sequence ID" value="CUU25825.1"/>
    <property type="molecule type" value="Genomic_DNA"/>
</dbReference>
<keyword evidence="3" id="KW-0547">Nucleotide-binding</keyword>
<evidence type="ECO:0000256" key="2">
    <source>
        <dbReference type="ARBA" id="ARBA00022448"/>
    </source>
</evidence>
<dbReference type="Gene3D" id="3.40.50.300">
    <property type="entry name" value="P-loop containing nucleotide triphosphate hydrolases"/>
    <property type="match status" value="1"/>
</dbReference>
<dbReference type="InterPro" id="IPR003593">
    <property type="entry name" value="AAA+_ATPase"/>
</dbReference>
<dbReference type="GO" id="GO:0005524">
    <property type="term" value="F:ATP binding"/>
    <property type="evidence" value="ECO:0007669"/>
    <property type="project" value="UniProtKB-KW"/>
</dbReference>
<evidence type="ECO:0000259" key="5">
    <source>
        <dbReference type="PROSITE" id="PS50893"/>
    </source>
</evidence>
<name>A0A0U5GSE7_9GAMM</name>
<dbReference type="SMART" id="SM00382">
    <property type="entry name" value="AAA"/>
    <property type="match status" value="1"/>
</dbReference>
<dbReference type="GO" id="GO:0015697">
    <property type="term" value="P:quaternary ammonium group transport"/>
    <property type="evidence" value="ECO:0007669"/>
    <property type="project" value="UniProtKB-ARBA"/>
</dbReference>
<dbReference type="AlphaFoldDB" id="A0A0U5GSE7"/>
<proteinExistence type="inferred from homology"/>
<evidence type="ECO:0000256" key="1">
    <source>
        <dbReference type="ARBA" id="ARBA00006526"/>
    </source>
</evidence>
<evidence type="ECO:0000256" key="4">
    <source>
        <dbReference type="ARBA" id="ARBA00022840"/>
    </source>
</evidence>
<comment type="similarity">
    <text evidence="1">Belongs to the ABC transporter superfamily. Drug exporter-2 (TC 3.A.1.117) family.</text>
</comment>
<dbReference type="RefSeq" id="WP_067435912.1">
    <property type="nucleotide sequence ID" value="NZ_LN907828.1"/>
</dbReference>
<keyword evidence="4" id="KW-0067">ATP-binding</keyword>
<dbReference type="PANTHER" id="PTHR42781:SF4">
    <property type="entry name" value="SPERMIDINE_PUTRESCINE IMPORT ATP-BINDING PROTEIN POTA"/>
    <property type="match status" value="1"/>
</dbReference>
<dbReference type="InterPro" id="IPR050093">
    <property type="entry name" value="ABC_SmlMolc_Importer"/>
</dbReference>
<dbReference type="InterPro" id="IPR017871">
    <property type="entry name" value="ABC_transporter-like_CS"/>
</dbReference>
<evidence type="ECO:0000256" key="3">
    <source>
        <dbReference type="ARBA" id="ARBA00022741"/>
    </source>
</evidence>
<dbReference type="InterPro" id="IPR027417">
    <property type="entry name" value="P-loop_NTPase"/>
</dbReference>
<keyword evidence="7" id="KW-1185">Reference proteome</keyword>
<gene>
    <name evidence="6" type="ORF">EM595_p0125</name>
</gene>
<protein>
    <recommendedName>
        <fullName evidence="5">ABC transporter domain-containing protein</fullName>
    </recommendedName>
</protein>
<dbReference type="InterPro" id="IPR003439">
    <property type="entry name" value="ABC_transporter-like_ATP-bd"/>
</dbReference>